<organism evidence="1">
    <name type="scientific">Rhizophora mucronata</name>
    <name type="common">Asiatic mangrove</name>
    <dbReference type="NCBI Taxonomy" id="61149"/>
    <lineage>
        <taxon>Eukaryota</taxon>
        <taxon>Viridiplantae</taxon>
        <taxon>Streptophyta</taxon>
        <taxon>Embryophyta</taxon>
        <taxon>Tracheophyta</taxon>
        <taxon>Spermatophyta</taxon>
        <taxon>Magnoliopsida</taxon>
        <taxon>eudicotyledons</taxon>
        <taxon>Gunneridae</taxon>
        <taxon>Pentapetalae</taxon>
        <taxon>rosids</taxon>
        <taxon>fabids</taxon>
        <taxon>Malpighiales</taxon>
        <taxon>Rhizophoraceae</taxon>
        <taxon>Rhizophora</taxon>
    </lineage>
</organism>
<sequence>MFSDIFFLAVSHTVYAYSGLDHQLLIFPYFYGLDSSV</sequence>
<accession>A0A2P2M2M0</accession>
<dbReference type="AlphaFoldDB" id="A0A2P2M2M0"/>
<dbReference type="EMBL" id="GGEC01043975">
    <property type="protein sequence ID" value="MBX24459.1"/>
    <property type="molecule type" value="Transcribed_RNA"/>
</dbReference>
<name>A0A2P2M2M0_RHIMU</name>
<proteinExistence type="predicted"/>
<evidence type="ECO:0000313" key="1">
    <source>
        <dbReference type="EMBL" id="MBX24459.1"/>
    </source>
</evidence>
<reference evidence="1" key="1">
    <citation type="submission" date="2018-02" db="EMBL/GenBank/DDBJ databases">
        <title>Rhizophora mucronata_Transcriptome.</title>
        <authorList>
            <person name="Meera S.P."/>
            <person name="Sreeshan A."/>
            <person name="Augustine A."/>
        </authorList>
    </citation>
    <scope>NUCLEOTIDE SEQUENCE</scope>
    <source>
        <tissue evidence="1">Leaf</tissue>
    </source>
</reference>
<protein>
    <submittedName>
        <fullName evidence="1">Uncharacterized protein</fullName>
    </submittedName>
</protein>